<evidence type="ECO:0000313" key="1">
    <source>
        <dbReference type="EMBL" id="PZX48382.1"/>
    </source>
</evidence>
<proteinExistence type="predicted"/>
<protein>
    <submittedName>
        <fullName evidence="1">Uncharacterized protein</fullName>
    </submittedName>
</protein>
<dbReference type="SUPFAM" id="SSF46689">
    <property type="entry name" value="Homeodomain-like"/>
    <property type="match status" value="1"/>
</dbReference>
<gene>
    <name evidence="1" type="ORF">LX76_04329</name>
</gene>
<comment type="caution">
    <text evidence="1">The sequence shown here is derived from an EMBL/GenBank/DDBJ whole genome shotgun (WGS) entry which is preliminary data.</text>
</comment>
<accession>A0A2W7SCN7</accession>
<reference evidence="1 2" key="1">
    <citation type="submission" date="2018-06" db="EMBL/GenBank/DDBJ databases">
        <title>Genomic Encyclopedia of Archaeal and Bacterial Type Strains, Phase II (KMG-II): from individual species to whole genera.</title>
        <authorList>
            <person name="Goeker M."/>
        </authorList>
    </citation>
    <scope>NUCLEOTIDE SEQUENCE [LARGE SCALE GENOMIC DNA]</scope>
    <source>
        <strain evidence="1 2">DSM 18774</strain>
    </source>
</reference>
<dbReference type="RefSeq" id="WP_146170718.1">
    <property type="nucleotide sequence ID" value="NZ_QKZS01000025.1"/>
</dbReference>
<dbReference type="InterPro" id="IPR009057">
    <property type="entry name" value="Homeodomain-like_sf"/>
</dbReference>
<sequence>MGRLENEALTAMTVLLKQGHSQSSVARLLGVSEGTVRYHRRRDAAGAVDGQTVQVGKAAAVAEAIAHWRSQQSGGRVNLAALHDWLKREHDCDGSLKSVPRYWKRTFPAPAIRARRRVDTPMGA</sequence>
<dbReference type="EMBL" id="QKZS01000025">
    <property type="protein sequence ID" value="PZX48382.1"/>
    <property type="molecule type" value="Genomic_DNA"/>
</dbReference>
<dbReference type="AlphaFoldDB" id="A0A2W7SCN7"/>
<dbReference type="Gene3D" id="1.10.10.10">
    <property type="entry name" value="Winged helix-like DNA-binding domain superfamily/Winged helix DNA-binding domain"/>
    <property type="match status" value="1"/>
</dbReference>
<organism evidence="1 2">
    <name type="scientific">Cereibacter changlensis</name>
    <dbReference type="NCBI Taxonomy" id="402884"/>
    <lineage>
        <taxon>Bacteria</taxon>
        <taxon>Pseudomonadati</taxon>
        <taxon>Pseudomonadota</taxon>
        <taxon>Alphaproteobacteria</taxon>
        <taxon>Rhodobacterales</taxon>
        <taxon>Paracoccaceae</taxon>
        <taxon>Cereibacter</taxon>
    </lineage>
</organism>
<evidence type="ECO:0000313" key="2">
    <source>
        <dbReference type="Proteomes" id="UP000249538"/>
    </source>
</evidence>
<dbReference type="InterPro" id="IPR036388">
    <property type="entry name" value="WH-like_DNA-bd_sf"/>
</dbReference>
<name>A0A2W7SCN7_9RHOB</name>
<dbReference type="Proteomes" id="UP000249538">
    <property type="component" value="Unassembled WGS sequence"/>
</dbReference>